<dbReference type="EMBL" id="QYAZ01000006">
    <property type="protein sequence ID" value="KAB8122161.1"/>
    <property type="molecule type" value="Genomic_DNA"/>
</dbReference>
<evidence type="ECO:0000313" key="2">
    <source>
        <dbReference type="Proteomes" id="UP000427842"/>
    </source>
</evidence>
<dbReference type="InterPro" id="IPR013321">
    <property type="entry name" value="Arc_rbn_hlx_hlx"/>
</dbReference>
<comment type="caution">
    <text evidence="1">The sequence shown here is derived from an EMBL/GenBank/DDBJ whole genome shotgun (WGS) entry which is preliminary data.</text>
</comment>
<reference evidence="1 2" key="1">
    <citation type="submission" date="2018-09" db="EMBL/GenBank/DDBJ databases">
        <title>Genome sequence and characterization of the bcs clusters for the production of nanocellulose from the low pH resistant strain Komagataeibacter medellinensis ID13488.</title>
        <authorList>
            <person name="Hernandez-Arriaga A.M."/>
            <person name="Del Cerro C."/>
            <person name="Urbina L."/>
            <person name="Eceiza A."/>
            <person name="Retegi A."/>
            <person name="Prieto M.A."/>
        </authorList>
    </citation>
    <scope>NUCLEOTIDE SEQUENCE [LARGE SCALE GENOMIC DNA]</scope>
    <source>
        <strain evidence="1 2">ID13488</strain>
        <plasmid evidence="1">pKM03</plasmid>
    </source>
</reference>
<protein>
    <recommendedName>
        <fullName evidence="3">Replication protein</fullName>
    </recommendedName>
</protein>
<gene>
    <name evidence="1" type="ORF">D3W54_16130</name>
</gene>
<geneLocation type="plasmid" evidence="1">
    <name>pKM03</name>
</geneLocation>
<organism evidence="1 2">
    <name type="scientific">Komagataeibacter medellinensis</name>
    <dbReference type="NCBI Taxonomy" id="1177712"/>
    <lineage>
        <taxon>Bacteria</taxon>
        <taxon>Pseudomonadati</taxon>
        <taxon>Pseudomonadota</taxon>
        <taxon>Alphaproteobacteria</taxon>
        <taxon>Acetobacterales</taxon>
        <taxon>Acetobacteraceae</taxon>
        <taxon>Komagataeibacter</taxon>
    </lineage>
</organism>
<name>A0ABQ6VQK7_9PROT</name>
<evidence type="ECO:0008006" key="3">
    <source>
        <dbReference type="Google" id="ProtNLM"/>
    </source>
</evidence>
<sequence>MWNGIKIPQKNDGTALFWSILTVEDGREMPDGRWFHGKLRHWVEASQEGLSRVQKMAENSQFKAVYFSQGLYWKPGKIAGKAGIACLPWCWVDLDCHNHVEGWSSMSFDEQASFVAGECMGAGLPLPSQIISSGRGAYAVWKLTEPLWNVSKRKSARKPASVIEALNSQIQRKLAHIGADARCTEYGRILRVPGSRNWGAYGAIVQTIWDSGMTYSVGDLKASLMPWTPEEVRQYKASKKARLSARKRRSAPVVDIVAERDKRTAGFTQRKHAHRIIEDLRTLADLRWSGRVDEGFRDMFGHLIVSAVARYHKNSSTLLAEARKYADDLIDDEDFESHNSTSVKLLEAGKGYAYSIQTMRKLLKVTPYESPRLFVLSSEEEKAARQVKSKEAKRRAKGVLDRASYDAKRSSESLKATRPWEALGVSRATYYRQIKAHEATQPNRKRA</sequence>
<dbReference type="Proteomes" id="UP000427842">
    <property type="component" value="Unassembled WGS sequence"/>
</dbReference>
<keyword evidence="2" id="KW-1185">Reference proteome</keyword>
<accession>A0ABQ6VQK7</accession>
<proteinExistence type="predicted"/>
<evidence type="ECO:0000313" key="1">
    <source>
        <dbReference type="EMBL" id="KAB8122161.1"/>
    </source>
</evidence>
<keyword evidence="1" id="KW-0614">Plasmid</keyword>
<dbReference type="Gene3D" id="1.10.1220.10">
    <property type="entry name" value="Met repressor-like"/>
    <property type="match status" value="1"/>
</dbReference>